<evidence type="ECO:0000313" key="5">
    <source>
        <dbReference type="EMBL" id="JAP50201.1"/>
    </source>
</evidence>
<organism evidence="5">
    <name type="scientific">Schistocephalus solidus</name>
    <name type="common">Tapeworm</name>
    <dbReference type="NCBI Taxonomy" id="70667"/>
    <lineage>
        <taxon>Eukaryota</taxon>
        <taxon>Metazoa</taxon>
        <taxon>Spiralia</taxon>
        <taxon>Lophotrochozoa</taxon>
        <taxon>Platyhelminthes</taxon>
        <taxon>Cestoda</taxon>
        <taxon>Eucestoda</taxon>
        <taxon>Diphyllobothriidea</taxon>
        <taxon>Diphyllobothriidae</taxon>
        <taxon>Schistocephalus</taxon>
    </lineage>
</organism>
<dbReference type="FunFam" id="1.10.260.40:FF:000018">
    <property type="entry name" value="Multiprotein bridging factor 1"/>
    <property type="match status" value="1"/>
</dbReference>
<keyword evidence="3" id="KW-0804">Transcription</keyword>
<sequence length="134" mass="14632">MSGTRPITIRDNATYNAAQRCGAEIDTQKKYAAGSNRQHVAAVSSAKLEEESENFHIETVPRDVGQLIALARQNCNLTQKDLATKINEKPQVIAEYEQGKAIPNQTILGKLERALGIKLRGKDKGAPFAKGSKK</sequence>
<dbReference type="InterPro" id="IPR013729">
    <property type="entry name" value="MBF1_N"/>
</dbReference>
<keyword evidence="1" id="KW-0805">Transcription regulation</keyword>
<evidence type="ECO:0000256" key="2">
    <source>
        <dbReference type="ARBA" id="ARBA00023125"/>
    </source>
</evidence>
<dbReference type="PROSITE" id="PS50943">
    <property type="entry name" value="HTH_CROC1"/>
    <property type="match status" value="1"/>
</dbReference>
<accession>A0A0X3PE24</accession>
<reference evidence="5" key="1">
    <citation type="submission" date="2016-01" db="EMBL/GenBank/DDBJ databases">
        <title>Reference transcriptome for the parasite Schistocephalus solidus: insights into the molecular evolution of parasitism.</title>
        <authorList>
            <person name="Hebert F.O."/>
            <person name="Grambauer S."/>
            <person name="Barber I."/>
            <person name="Landry C.R."/>
            <person name="Aubin-Horth N."/>
        </authorList>
    </citation>
    <scope>NUCLEOTIDE SEQUENCE</scope>
</reference>
<dbReference type="Pfam" id="PF08523">
    <property type="entry name" value="MBF1"/>
    <property type="match status" value="1"/>
</dbReference>
<keyword evidence="2" id="KW-0238">DNA-binding</keyword>
<dbReference type="EMBL" id="GEEE01013024">
    <property type="protein sequence ID" value="JAP50201.1"/>
    <property type="molecule type" value="Transcribed_RNA"/>
</dbReference>
<dbReference type="SMART" id="SM00530">
    <property type="entry name" value="HTH_XRE"/>
    <property type="match status" value="1"/>
</dbReference>
<dbReference type="Gene3D" id="1.10.260.40">
    <property type="entry name" value="lambda repressor-like DNA-binding domains"/>
    <property type="match status" value="1"/>
</dbReference>
<dbReference type="PANTHER" id="PTHR10245">
    <property type="entry name" value="ENDOTHELIAL DIFFERENTIATION-RELATED FACTOR 1 MULTIPROTEIN BRIDGING FACTOR 1"/>
    <property type="match status" value="1"/>
</dbReference>
<dbReference type="Pfam" id="PF01381">
    <property type="entry name" value="HTH_3"/>
    <property type="match status" value="1"/>
</dbReference>
<dbReference type="CDD" id="cd00093">
    <property type="entry name" value="HTH_XRE"/>
    <property type="match status" value="1"/>
</dbReference>
<proteinExistence type="predicted"/>
<evidence type="ECO:0000256" key="3">
    <source>
        <dbReference type="ARBA" id="ARBA00023163"/>
    </source>
</evidence>
<evidence type="ECO:0000256" key="1">
    <source>
        <dbReference type="ARBA" id="ARBA00023015"/>
    </source>
</evidence>
<evidence type="ECO:0000259" key="4">
    <source>
        <dbReference type="PROSITE" id="PS50943"/>
    </source>
</evidence>
<dbReference type="PANTHER" id="PTHR10245:SF15">
    <property type="entry name" value="ENDOTHELIAL DIFFERENTIATION-RELATED FACTOR 1"/>
    <property type="match status" value="1"/>
</dbReference>
<name>A0A0X3PE24_SCHSO</name>
<protein>
    <submittedName>
        <fullName evidence="5">Endothelial differentiation-related factor 1 homolog</fullName>
    </submittedName>
</protein>
<dbReference type="AlphaFoldDB" id="A0A0X3PE24"/>
<dbReference type="GO" id="GO:0005634">
    <property type="term" value="C:nucleus"/>
    <property type="evidence" value="ECO:0007669"/>
    <property type="project" value="TreeGrafter"/>
</dbReference>
<gene>
    <name evidence="5" type="primary">EDF1</name>
    <name evidence="5" type="ORF">TR109452</name>
</gene>
<dbReference type="GO" id="GO:0003677">
    <property type="term" value="F:DNA binding"/>
    <property type="evidence" value="ECO:0007669"/>
    <property type="project" value="UniProtKB-KW"/>
</dbReference>
<feature type="domain" description="HTH cro/C1-type" evidence="4">
    <location>
        <begin position="68"/>
        <end position="122"/>
    </location>
</feature>
<dbReference type="InterPro" id="IPR001387">
    <property type="entry name" value="Cro/C1-type_HTH"/>
</dbReference>
<dbReference type="SUPFAM" id="SSF47413">
    <property type="entry name" value="lambda repressor-like DNA-binding domains"/>
    <property type="match status" value="1"/>
</dbReference>
<dbReference type="InterPro" id="IPR010982">
    <property type="entry name" value="Lambda_DNA-bd_dom_sf"/>
</dbReference>